<dbReference type="InterPro" id="IPR011009">
    <property type="entry name" value="Kinase-like_dom_sf"/>
</dbReference>
<feature type="domain" description="Protein kinase" evidence="1">
    <location>
        <begin position="1"/>
        <end position="176"/>
    </location>
</feature>
<dbReference type="InterPro" id="IPR004147">
    <property type="entry name" value="ABC1_dom"/>
</dbReference>
<gene>
    <name evidence="2" type="primary">ADCK</name>
    <name evidence="2" type="ORF">TSPGSL018_4431</name>
</gene>
<accession>A0A061RBH7</accession>
<dbReference type="PROSITE" id="PS50011">
    <property type="entry name" value="PROTEIN_KINASE_DOM"/>
    <property type="match status" value="1"/>
</dbReference>
<proteinExistence type="predicted"/>
<dbReference type="PANTHER" id="PTHR43173:SF12">
    <property type="entry name" value="PROTEIN KINASE SUPERFAMILY PROTEIN"/>
    <property type="match status" value="1"/>
</dbReference>
<dbReference type="SUPFAM" id="SSF56112">
    <property type="entry name" value="Protein kinase-like (PK-like)"/>
    <property type="match status" value="1"/>
</dbReference>
<dbReference type="PANTHER" id="PTHR43173">
    <property type="entry name" value="ABC1 FAMILY PROTEIN"/>
    <property type="match status" value="1"/>
</dbReference>
<dbReference type="AlphaFoldDB" id="A0A061RBH7"/>
<reference evidence="2" key="1">
    <citation type="submission" date="2014-05" db="EMBL/GenBank/DDBJ databases">
        <title>The transcriptome of the halophilic microalga Tetraselmis sp. GSL018 isolated from the Great Salt Lake, Utah.</title>
        <authorList>
            <person name="Jinkerson R.E."/>
            <person name="D'Adamo S."/>
            <person name="Posewitz M.C."/>
        </authorList>
    </citation>
    <scope>NUCLEOTIDE SEQUENCE</scope>
    <source>
        <strain evidence="2">GSL018</strain>
    </source>
</reference>
<dbReference type="EMBL" id="GBEZ01015890">
    <property type="protein sequence ID" value="JAC70312.1"/>
    <property type="molecule type" value="Transcribed_RNA"/>
</dbReference>
<keyword evidence="2" id="KW-0808">Transferase</keyword>
<dbReference type="GO" id="GO:0005524">
    <property type="term" value="F:ATP binding"/>
    <property type="evidence" value="ECO:0007669"/>
    <property type="project" value="InterPro"/>
</dbReference>
<feature type="non-terminal residue" evidence="2">
    <location>
        <position position="1"/>
    </location>
</feature>
<organism evidence="2">
    <name type="scientific">Tetraselmis sp. GSL018</name>
    <dbReference type="NCBI Taxonomy" id="582737"/>
    <lineage>
        <taxon>Eukaryota</taxon>
        <taxon>Viridiplantae</taxon>
        <taxon>Chlorophyta</taxon>
        <taxon>core chlorophytes</taxon>
        <taxon>Chlorodendrophyceae</taxon>
        <taxon>Chlorodendrales</taxon>
        <taxon>Chlorodendraceae</taxon>
        <taxon>Tetraselmis</taxon>
    </lineage>
</organism>
<sequence length="236" mass="25407">SGLFHGDPHPGNILVTEDGGVALVDYGQVKQIGRGTREQLARVLLRMSEDEAAGRRTSSSALAEAARSLGVTFQPHCPDPDTAAAATAVWLFDSTARELPGGYDPGELSPNSPVAMVASFPADLVFLGRATVLIRGLSARLGISWSLAREWRPYAQACLRPEGKPRPSLSKESGWLRLLKPAGLAVPLRAFSARLKGCWHALISVRSRFVVIWWWLLRRIGIARPKGSVPSLGAAV</sequence>
<name>A0A061RBH7_9CHLO</name>
<dbReference type="GO" id="GO:0004672">
    <property type="term" value="F:protein kinase activity"/>
    <property type="evidence" value="ECO:0007669"/>
    <property type="project" value="InterPro"/>
</dbReference>
<keyword evidence="2" id="KW-0418">Kinase</keyword>
<dbReference type="Pfam" id="PF03109">
    <property type="entry name" value="ABC1"/>
    <property type="match status" value="1"/>
</dbReference>
<dbReference type="InterPro" id="IPR051130">
    <property type="entry name" value="Mito_struct-func_regulator"/>
</dbReference>
<evidence type="ECO:0000259" key="1">
    <source>
        <dbReference type="PROSITE" id="PS50011"/>
    </source>
</evidence>
<protein>
    <submittedName>
        <fullName evidence="2">AarF domain-containing kinase</fullName>
    </submittedName>
</protein>
<dbReference type="InterPro" id="IPR000719">
    <property type="entry name" value="Prot_kinase_dom"/>
</dbReference>
<evidence type="ECO:0000313" key="2">
    <source>
        <dbReference type="EMBL" id="JAC70312.1"/>
    </source>
</evidence>